<dbReference type="PANTHER" id="PTHR34978:SF3">
    <property type="entry name" value="SLR0241 PROTEIN"/>
    <property type="match status" value="1"/>
</dbReference>
<gene>
    <name evidence="3" type="ORF">SBA1_440003</name>
</gene>
<dbReference type="OrthoDB" id="110340at2"/>
<proteinExistence type="predicted"/>
<dbReference type="AlphaFoldDB" id="A0A2U3KRK9"/>
<evidence type="ECO:0000259" key="2">
    <source>
        <dbReference type="Pfam" id="PF05569"/>
    </source>
</evidence>
<dbReference type="CDD" id="cd07341">
    <property type="entry name" value="M56_BlaR1_MecR1_like"/>
    <property type="match status" value="1"/>
</dbReference>
<name>A0A2U3KRK9_9BACT</name>
<organism evidence="3 4">
    <name type="scientific">Candidatus Sulfotelmatobacter kueseliae</name>
    <dbReference type="NCBI Taxonomy" id="2042962"/>
    <lineage>
        <taxon>Bacteria</taxon>
        <taxon>Pseudomonadati</taxon>
        <taxon>Acidobacteriota</taxon>
        <taxon>Terriglobia</taxon>
        <taxon>Terriglobales</taxon>
        <taxon>Candidatus Korobacteraceae</taxon>
        <taxon>Candidatus Sulfotelmatobacter</taxon>
    </lineage>
</organism>
<protein>
    <recommendedName>
        <fullName evidence="2">Peptidase M56 domain-containing protein</fullName>
    </recommendedName>
</protein>
<sequence length="463" mass="50818">MAETSQLVATFILNAIWQITAITALAFLCTKLLHRAPSRFAHGVWIAALGACLLIPTATVVLQHREATGRASELAPTAQPEPAAEPNARAIPVSFHSLSRSVSFSPRILYALLWVYGIVLLFHVARLAWFGYQTRRVCQLAYPYPLSPALARIVEHCVRSFSLPCVSVLCTQLSGPATLGFRRPLLLLPETFFLDAIPEDDLSSAISHELAHVLRRDFLFNLLYEIASLPVRFHPCATLILSRIAQTRELACDEIAVQVLPTTRRYATSLLHIAQSMFAGPDSNYALGLFDTNTLEDRIMNILKNNDTRKQARAVRLIAVCLIGAASIGLSAFSLRLNTSHSEDLNLFVGTWEAKYQGTTFFTLHLKLENGSLGGTCVHGERLTLVNGELIPDSSKLSTHKIVEASVSGKKLLLKIGDENSSDTFPLEFTLTGADQAEGRIVVASDSGTPPPKKPWHFERVGQ</sequence>
<dbReference type="PANTHER" id="PTHR34978">
    <property type="entry name" value="POSSIBLE SENSOR-TRANSDUCER PROTEIN BLAR"/>
    <property type="match status" value="1"/>
</dbReference>
<keyword evidence="1" id="KW-0472">Membrane</keyword>
<reference evidence="4" key="1">
    <citation type="submission" date="2018-02" db="EMBL/GenBank/DDBJ databases">
        <authorList>
            <person name="Hausmann B."/>
        </authorList>
    </citation>
    <scope>NUCLEOTIDE SEQUENCE [LARGE SCALE GENOMIC DNA]</scope>
    <source>
        <strain evidence="4">Peat soil MAG SbA1</strain>
    </source>
</reference>
<feature type="transmembrane region" description="Helical" evidence="1">
    <location>
        <begin position="108"/>
        <end position="129"/>
    </location>
</feature>
<feature type="transmembrane region" description="Helical" evidence="1">
    <location>
        <begin position="40"/>
        <end position="62"/>
    </location>
</feature>
<dbReference type="InterPro" id="IPR008756">
    <property type="entry name" value="Peptidase_M56"/>
</dbReference>
<feature type="transmembrane region" description="Helical" evidence="1">
    <location>
        <begin position="314"/>
        <end position="335"/>
    </location>
</feature>
<dbReference type="EMBL" id="OMOD01000138">
    <property type="protein sequence ID" value="SPF42305.1"/>
    <property type="molecule type" value="Genomic_DNA"/>
</dbReference>
<feature type="transmembrane region" description="Helical" evidence="1">
    <location>
        <begin position="6"/>
        <end position="28"/>
    </location>
</feature>
<dbReference type="Proteomes" id="UP000238701">
    <property type="component" value="Unassembled WGS sequence"/>
</dbReference>
<evidence type="ECO:0000256" key="1">
    <source>
        <dbReference type="SAM" id="Phobius"/>
    </source>
</evidence>
<keyword evidence="1" id="KW-0812">Transmembrane</keyword>
<dbReference type="InterPro" id="IPR052173">
    <property type="entry name" value="Beta-lactam_resp_regulator"/>
</dbReference>
<evidence type="ECO:0000313" key="3">
    <source>
        <dbReference type="EMBL" id="SPF42305.1"/>
    </source>
</evidence>
<accession>A0A2U3KRK9</accession>
<keyword evidence="1" id="KW-1133">Transmembrane helix</keyword>
<dbReference type="Pfam" id="PF05569">
    <property type="entry name" value="Peptidase_M56"/>
    <property type="match status" value="1"/>
</dbReference>
<evidence type="ECO:0000313" key="4">
    <source>
        <dbReference type="Proteomes" id="UP000238701"/>
    </source>
</evidence>
<feature type="domain" description="Peptidase M56" evidence="2">
    <location>
        <begin position="15"/>
        <end position="302"/>
    </location>
</feature>